<dbReference type="GO" id="GO:0005960">
    <property type="term" value="C:glycine cleavage complex"/>
    <property type="evidence" value="ECO:0007669"/>
    <property type="project" value="InterPro"/>
</dbReference>
<evidence type="ECO:0000256" key="2">
    <source>
        <dbReference type="ARBA" id="ARBA00022823"/>
    </source>
</evidence>
<evidence type="ECO:0000256" key="1">
    <source>
        <dbReference type="ARBA" id="ARBA00009249"/>
    </source>
</evidence>
<dbReference type="RefSeq" id="WP_010749086.1">
    <property type="nucleotide sequence ID" value="NZ_BAAAXK010000001.1"/>
</dbReference>
<dbReference type="PROSITE" id="PS50968">
    <property type="entry name" value="BIOTINYL_LIPOYL"/>
    <property type="match status" value="1"/>
</dbReference>
<organism evidence="7 8">
    <name type="scientific">Enterococcus casseliflavus</name>
    <name type="common">Enterococcus flavescens</name>
    <dbReference type="NCBI Taxonomy" id="37734"/>
    <lineage>
        <taxon>Bacteria</taxon>
        <taxon>Bacillati</taxon>
        <taxon>Bacillota</taxon>
        <taxon>Bacilli</taxon>
        <taxon>Lactobacillales</taxon>
        <taxon>Enterococcaceae</taxon>
        <taxon>Enterococcus</taxon>
    </lineage>
</organism>
<dbReference type="EMBL" id="JARQDV010000002">
    <property type="protein sequence ID" value="MDT2963754.1"/>
    <property type="molecule type" value="Genomic_DNA"/>
</dbReference>
<accession>A0A1G9D9M4</accession>
<evidence type="ECO:0000313" key="7">
    <source>
        <dbReference type="EMBL" id="RHK06703.1"/>
    </source>
</evidence>
<evidence type="ECO:0000313" key="8">
    <source>
        <dbReference type="Proteomes" id="UP000286288"/>
    </source>
</evidence>
<dbReference type="Proteomes" id="UP000286288">
    <property type="component" value="Unassembled WGS sequence"/>
</dbReference>
<evidence type="ECO:0000259" key="3">
    <source>
        <dbReference type="PROSITE" id="PS50968"/>
    </source>
</evidence>
<dbReference type="Proteomes" id="UP001253851">
    <property type="component" value="Unassembled WGS sequence"/>
</dbReference>
<dbReference type="InterPro" id="IPR011053">
    <property type="entry name" value="Single_hybrid_motif"/>
</dbReference>
<dbReference type="GO" id="GO:0019464">
    <property type="term" value="P:glycine decarboxylation via glycine cleavage system"/>
    <property type="evidence" value="ECO:0007669"/>
    <property type="project" value="InterPro"/>
</dbReference>
<dbReference type="OrthoDB" id="9796712at2"/>
<evidence type="ECO:0000313" key="4">
    <source>
        <dbReference type="EMBL" id="MDT2963754.1"/>
    </source>
</evidence>
<dbReference type="Gene3D" id="2.40.50.100">
    <property type="match status" value="1"/>
</dbReference>
<dbReference type="InterPro" id="IPR000089">
    <property type="entry name" value="Biotin_lipoyl"/>
</dbReference>
<protein>
    <submittedName>
        <fullName evidence="7">Glycine cleavage system protein H</fullName>
    </submittedName>
</protein>
<dbReference type="PANTHER" id="PTHR11715">
    <property type="entry name" value="GLYCINE CLEAVAGE SYSTEM H PROTEIN"/>
    <property type="match status" value="1"/>
</dbReference>
<dbReference type="EMBL" id="QRMZ01000008">
    <property type="protein sequence ID" value="RHK06703.1"/>
    <property type="molecule type" value="Genomic_DNA"/>
</dbReference>
<proteinExistence type="inferred from homology"/>
<dbReference type="GO" id="GO:0009249">
    <property type="term" value="P:protein lipoylation"/>
    <property type="evidence" value="ECO:0007669"/>
    <property type="project" value="TreeGrafter"/>
</dbReference>
<dbReference type="GO" id="GO:0005737">
    <property type="term" value="C:cytoplasm"/>
    <property type="evidence" value="ECO:0007669"/>
    <property type="project" value="TreeGrafter"/>
</dbReference>
<evidence type="ECO:0000313" key="10">
    <source>
        <dbReference type="Proteomes" id="UP001253851"/>
    </source>
</evidence>
<dbReference type="PANTHER" id="PTHR11715:SF3">
    <property type="entry name" value="GLYCINE CLEAVAGE SYSTEM H PROTEIN-RELATED"/>
    <property type="match status" value="1"/>
</dbReference>
<dbReference type="Proteomes" id="UP000422837">
    <property type="component" value="Chromosome"/>
</dbReference>
<evidence type="ECO:0000313" key="9">
    <source>
        <dbReference type="Proteomes" id="UP000422837"/>
    </source>
</evidence>
<dbReference type="SUPFAM" id="SSF51230">
    <property type="entry name" value="Single hybrid motif"/>
    <property type="match status" value="1"/>
</dbReference>
<gene>
    <name evidence="7" type="ORF">DW084_07535</name>
    <name evidence="6" type="ORF">GFU50_15595</name>
    <name evidence="4" type="ORF">P7I32_03985</name>
    <name evidence="5" type="ORF">P7I34_07070</name>
</gene>
<name>A0A1G9D9M4_ENTCA</name>
<comment type="similarity">
    <text evidence="1">Belongs to the GcvH family.</text>
</comment>
<reference evidence="6 9" key="2">
    <citation type="submission" date="2019-11" db="EMBL/GenBank/DDBJ databases">
        <title>Detection and genome characteristic of a blood enterococcus casselifavus isolate from Zhengzhou,china.</title>
        <authorList>
            <person name="Wen P."/>
        </authorList>
    </citation>
    <scope>NUCLEOTIDE SEQUENCE [LARGE SCALE GENOMIC DNA]</scope>
    <source>
        <strain evidence="6 9">EC291</strain>
    </source>
</reference>
<dbReference type="AlphaFoldDB" id="A0A1G9D9M4"/>
<evidence type="ECO:0000313" key="6">
    <source>
        <dbReference type="EMBL" id="QGN30865.1"/>
    </source>
</evidence>
<sequence>MEKKCLRKKDNLWVLFNGKEYCVGLTKEAQEELGAVTFASIQKAGTALKQGETLVELEAEKAVSEFPSPLTGVISSVNEKIDQSIDTLNDEDEMNAWLVSFKEVDPSQFEAL</sequence>
<evidence type="ECO:0000313" key="5">
    <source>
        <dbReference type="EMBL" id="MDT2982419.1"/>
    </source>
</evidence>
<dbReference type="InterPro" id="IPR002930">
    <property type="entry name" value="GCV_H"/>
</dbReference>
<dbReference type="InterPro" id="IPR033753">
    <property type="entry name" value="GCV_H/Fam206"/>
</dbReference>
<dbReference type="GeneID" id="91574579"/>
<dbReference type="EMBL" id="JARQDZ010000002">
    <property type="protein sequence ID" value="MDT2982419.1"/>
    <property type="molecule type" value="Genomic_DNA"/>
</dbReference>
<feature type="domain" description="Lipoyl-binding" evidence="3">
    <location>
        <begin position="20"/>
        <end position="102"/>
    </location>
</feature>
<dbReference type="InterPro" id="IPR003016">
    <property type="entry name" value="2-oxoA_DH_lipoyl-BS"/>
</dbReference>
<dbReference type="CDD" id="cd06848">
    <property type="entry name" value="GCS_H"/>
    <property type="match status" value="1"/>
</dbReference>
<keyword evidence="2" id="KW-0450">Lipoyl</keyword>
<dbReference type="Pfam" id="PF01597">
    <property type="entry name" value="GCV_H"/>
    <property type="match status" value="1"/>
</dbReference>
<reference evidence="4 10" key="3">
    <citation type="submission" date="2023-03" db="EMBL/GenBank/DDBJ databases">
        <authorList>
            <person name="Shen W."/>
            <person name="Cai J."/>
        </authorList>
    </citation>
    <scope>NUCLEOTIDE SEQUENCE</scope>
    <source>
        <strain evidence="5 10">B516</strain>
        <strain evidence="4">K72-2</strain>
    </source>
</reference>
<reference evidence="7 8" key="1">
    <citation type="submission" date="2018-08" db="EMBL/GenBank/DDBJ databases">
        <title>A genome reference for cultivated species of the human gut microbiota.</title>
        <authorList>
            <person name="Zou Y."/>
            <person name="Xue W."/>
            <person name="Luo G."/>
        </authorList>
    </citation>
    <scope>NUCLEOTIDE SEQUENCE [LARGE SCALE GENOMIC DNA]</scope>
    <source>
        <strain evidence="7 8">AF48-16</strain>
    </source>
</reference>
<dbReference type="Proteomes" id="UP001268896">
    <property type="component" value="Unassembled WGS sequence"/>
</dbReference>
<dbReference type="EMBL" id="CP046123">
    <property type="protein sequence ID" value="QGN30865.1"/>
    <property type="molecule type" value="Genomic_DNA"/>
</dbReference>
<dbReference type="PROSITE" id="PS00189">
    <property type="entry name" value="LIPOYL"/>
    <property type="match status" value="1"/>
</dbReference>